<dbReference type="GO" id="GO:0005615">
    <property type="term" value="C:extracellular space"/>
    <property type="evidence" value="ECO:0007669"/>
    <property type="project" value="InterPro"/>
</dbReference>
<accession>A0A0C2M7S1</accession>
<evidence type="ECO:0000259" key="2">
    <source>
        <dbReference type="SMART" id="SM00093"/>
    </source>
</evidence>
<dbReference type="InterPro" id="IPR036186">
    <property type="entry name" value="Serpin_sf"/>
</dbReference>
<evidence type="ECO:0000313" key="4">
    <source>
        <dbReference type="Proteomes" id="UP000031668"/>
    </source>
</evidence>
<dbReference type="Pfam" id="PF00079">
    <property type="entry name" value="Serpin"/>
    <property type="match status" value="1"/>
</dbReference>
<dbReference type="AlphaFoldDB" id="A0A0C2M7S1"/>
<dbReference type="GO" id="GO:0004867">
    <property type="term" value="F:serine-type endopeptidase inhibitor activity"/>
    <property type="evidence" value="ECO:0007669"/>
    <property type="project" value="InterPro"/>
</dbReference>
<dbReference type="InterPro" id="IPR042185">
    <property type="entry name" value="Serpin_sf_2"/>
</dbReference>
<gene>
    <name evidence="3" type="ORF">RF11_15482</name>
</gene>
<name>A0A0C2M7S1_THEKT</name>
<dbReference type="InterPro" id="IPR000215">
    <property type="entry name" value="Serpin_fam"/>
</dbReference>
<dbReference type="SUPFAM" id="SSF56574">
    <property type="entry name" value="Serpins"/>
    <property type="match status" value="1"/>
</dbReference>
<dbReference type="PANTHER" id="PTHR11461">
    <property type="entry name" value="SERINE PROTEASE INHIBITOR, SERPIN"/>
    <property type="match status" value="1"/>
</dbReference>
<reference evidence="3 4" key="1">
    <citation type="journal article" date="2014" name="Genome Biol. Evol.">
        <title>The genome of the myxosporean Thelohanellus kitauei shows adaptations to nutrient acquisition within its fish host.</title>
        <authorList>
            <person name="Yang Y."/>
            <person name="Xiong J."/>
            <person name="Zhou Z."/>
            <person name="Huo F."/>
            <person name="Miao W."/>
            <person name="Ran C."/>
            <person name="Liu Y."/>
            <person name="Zhang J."/>
            <person name="Feng J."/>
            <person name="Wang M."/>
            <person name="Wang M."/>
            <person name="Wang L."/>
            <person name="Yao B."/>
        </authorList>
    </citation>
    <scope>NUCLEOTIDE SEQUENCE [LARGE SCALE GENOMIC DNA]</scope>
    <source>
        <strain evidence="3">Wuqing</strain>
    </source>
</reference>
<dbReference type="Gene3D" id="3.30.497.10">
    <property type="entry name" value="Antithrombin, subunit I, domain 2"/>
    <property type="match status" value="1"/>
</dbReference>
<dbReference type="InterPro" id="IPR023796">
    <property type="entry name" value="Serpin_dom"/>
</dbReference>
<sequence length="374" mass="43514">MIDEQLNIFTISLFNHLFDSQNATGNMAFSGIGLFVILGSVGFGLEGKSFYQLSEFLEDDLGDLFDPGSMTYTRSAKKWNYLRSITQKISNLNLFIFSTCNFKDDFTQISNLVFDQTQYQVDISNPTISERDMNKLISSWGFKSYGKKIHDMLQNENSLIFGYSYKFYADWNANFDQKLTKPEVFYDDKGQPQMVEMMNQISRNRIFESSEDKFRILFKSCNRRKYHTVIVLPNEGTTIREVLYNFEIDQMGTYFYSAKSKYIDLKLPKFEIETFTDFVETLKYIKLTHIFERNQSDFGRMTNHSVFIGNLIELSYLVIDDMGDVGSSHLTVRVDQYTGGATKFYVTRPFLFFIYSYQGNLVHISAIVTDPNAY</sequence>
<dbReference type="EMBL" id="JWZT01004803">
    <property type="protein sequence ID" value="KII63035.1"/>
    <property type="molecule type" value="Genomic_DNA"/>
</dbReference>
<dbReference type="PANTHER" id="PTHR11461:SF292">
    <property type="entry name" value="SERPIN 100A"/>
    <property type="match status" value="1"/>
</dbReference>
<feature type="domain" description="Serpin" evidence="2">
    <location>
        <begin position="11"/>
        <end position="371"/>
    </location>
</feature>
<dbReference type="Gene3D" id="2.30.39.10">
    <property type="entry name" value="Alpha-1-antitrypsin, domain 1"/>
    <property type="match status" value="1"/>
</dbReference>
<organism evidence="3 4">
    <name type="scientific">Thelohanellus kitauei</name>
    <name type="common">Myxosporean</name>
    <dbReference type="NCBI Taxonomy" id="669202"/>
    <lineage>
        <taxon>Eukaryota</taxon>
        <taxon>Metazoa</taxon>
        <taxon>Cnidaria</taxon>
        <taxon>Myxozoa</taxon>
        <taxon>Myxosporea</taxon>
        <taxon>Bivalvulida</taxon>
        <taxon>Platysporina</taxon>
        <taxon>Myxobolidae</taxon>
        <taxon>Thelohanellus</taxon>
    </lineage>
</organism>
<comment type="caution">
    <text evidence="3">The sequence shown here is derived from an EMBL/GenBank/DDBJ whole genome shotgun (WGS) entry which is preliminary data.</text>
</comment>
<proteinExistence type="inferred from homology"/>
<dbReference type="Proteomes" id="UP000031668">
    <property type="component" value="Unassembled WGS sequence"/>
</dbReference>
<dbReference type="SMART" id="SM00093">
    <property type="entry name" value="SERPIN"/>
    <property type="match status" value="1"/>
</dbReference>
<protein>
    <submittedName>
        <fullName evidence="3">Serpin I2</fullName>
    </submittedName>
</protein>
<dbReference type="InterPro" id="IPR042178">
    <property type="entry name" value="Serpin_sf_1"/>
</dbReference>
<evidence type="ECO:0000256" key="1">
    <source>
        <dbReference type="RuleBase" id="RU000411"/>
    </source>
</evidence>
<dbReference type="OrthoDB" id="5966977at2759"/>
<evidence type="ECO:0000313" key="3">
    <source>
        <dbReference type="EMBL" id="KII63035.1"/>
    </source>
</evidence>
<keyword evidence="4" id="KW-1185">Reference proteome</keyword>
<comment type="similarity">
    <text evidence="1">Belongs to the serpin family.</text>
</comment>